<reference evidence="2" key="1">
    <citation type="journal article" date="2015" name="Nat. Genet.">
        <title>The genome and transcriptome of the zoonotic hookworm Ancylostoma ceylanicum identify infection-specific gene families.</title>
        <authorList>
            <person name="Schwarz E.M."/>
            <person name="Hu Y."/>
            <person name="Antoshechkin I."/>
            <person name="Miller M.M."/>
            <person name="Sternberg P.W."/>
            <person name="Aroian R.V."/>
        </authorList>
    </citation>
    <scope>NUCLEOTIDE SEQUENCE</scope>
    <source>
        <strain evidence="2">HY135</strain>
    </source>
</reference>
<accession>A0A016TQ87</accession>
<sequence>MLGVASPAPRRCCGTPVCGSSDRDWRSLYCLFQKLERFNVLRVAAQSAFYPTSNYGNFVPSITGRVLKRVTPIIT</sequence>
<proteinExistence type="predicted"/>
<evidence type="ECO:0000313" key="1">
    <source>
        <dbReference type="EMBL" id="EYC04588.1"/>
    </source>
</evidence>
<protein>
    <submittedName>
        <fullName evidence="1">Uncharacterized protein</fullName>
    </submittedName>
</protein>
<dbReference type="AlphaFoldDB" id="A0A016TQ87"/>
<dbReference type="Proteomes" id="UP000024635">
    <property type="component" value="Unassembled WGS sequence"/>
</dbReference>
<dbReference type="EMBL" id="JARK01001423">
    <property type="protein sequence ID" value="EYC04588.1"/>
    <property type="molecule type" value="Genomic_DNA"/>
</dbReference>
<name>A0A016TQ87_9BILA</name>
<gene>
    <name evidence="1" type="primary">Acey_s0087.g2099</name>
    <name evidence="1" type="ORF">Y032_0087g2099</name>
</gene>
<evidence type="ECO:0000313" key="2">
    <source>
        <dbReference type="Proteomes" id="UP000024635"/>
    </source>
</evidence>
<organism evidence="1 2">
    <name type="scientific">Ancylostoma ceylanicum</name>
    <dbReference type="NCBI Taxonomy" id="53326"/>
    <lineage>
        <taxon>Eukaryota</taxon>
        <taxon>Metazoa</taxon>
        <taxon>Ecdysozoa</taxon>
        <taxon>Nematoda</taxon>
        <taxon>Chromadorea</taxon>
        <taxon>Rhabditida</taxon>
        <taxon>Rhabditina</taxon>
        <taxon>Rhabditomorpha</taxon>
        <taxon>Strongyloidea</taxon>
        <taxon>Ancylostomatidae</taxon>
        <taxon>Ancylostomatinae</taxon>
        <taxon>Ancylostoma</taxon>
    </lineage>
</organism>
<comment type="caution">
    <text evidence="1">The sequence shown here is derived from an EMBL/GenBank/DDBJ whole genome shotgun (WGS) entry which is preliminary data.</text>
</comment>
<keyword evidence="2" id="KW-1185">Reference proteome</keyword>